<proteinExistence type="predicted"/>
<comment type="caution">
    <text evidence="1">The sequence shown here is derived from an EMBL/GenBank/DDBJ whole genome shotgun (WGS) entry which is preliminary data.</text>
</comment>
<sequence>MFFVLIFEPTDNSNQSNFDIDKIKLELNNRKLDMPEDVINKISTLNNESLFITPTFEYYENEKFTPNVTDLASIAGIMWGNTSLTIRNKYEVLTNQIKLNSKFELKHGVRVLKLILAKLYLDYMQYLVFKNYISLPRLDISKSQDLCL</sequence>
<reference evidence="1" key="1">
    <citation type="submission" date="2021-06" db="EMBL/GenBank/DDBJ databases">
        <authorList>
            <person name="Kallberg Y."/>
            <person name="Tangrot J."/>
            <person name="Rosling A."/>
        </authorList>
    </citation>
    <scope>NUCLEOTIDE SEQUENCE</scope>
    <source>
        <strain evidence="1">IL203A</strain>
    </source>
</reference>
<accession>A0ACA9PS38</accession>
<organism evidence="1 2">
    <name type="scientific">Dentiscutata heterogama</name>
    <dbReference type="NCBI Taxonomy" id="1316150"/>
    <lineage>
        <taxon>Eukaryota</taxon>
        <taxon>Fungi</taxon>
        <taxon>Fungi incertae sedis</taxon>
        <taxon>Mucoromycota</taxon>
        <taxon>Glomeromycotina</taxon>
        <taxon>Glomeromycetes</taxon>
        <taxon>Diversisporales</taxon>
        <taxon>Gigasporaceae</taxon>
        <taxon>Dentiscutata</taxon>
    </lineage>
</organism>
<keyword evidence="2" id="KW-1185">Reference proteome</keyword>
<dbReference type="EMBL" id="CAJVPU010032556">
    <property type="protein sequence ID" value="CAG8719984.1"/>
    <property type="molecule type" value="Genomic_DNA"/>
</dbReference>
<feature type="non-terminal residue" evidence="1">
    <location>
        <position position="148"/>
    </location>
</feature>
<dbReference type="Proteomes" id="UP000789702">
    <property type="component" value="Unassembled WGS sequence"/>
</dbReference>
<evidence type="ECO:0000313" key="2">
    <source>
        <dbReference type="Proteomes" id="UP000789702"/>
    </source>
</evidence>
<protein>
    <submittedName>
        <fullName evidence="1">6046_t:CDS:1</fullName>
    </submittedName>
</protein>
<evidence type="ECO:0000313" key="1">
    <source>
        <dbReference type="EMBL" id="CAG8719984.1"/>
    </source>
</evidence>
<gene>
    <name evidence="1" type="ORF">DHETER_LOCUS12772</name>
</gene>
<name>A0ACA9PS38_9GLOM</name>